<dbReference type="EC" id="2.1.1.37" evidence="7"/>
<keyword evidence="4" id="KW-0680">Restriction system</keyword>
<gene>
    <name evidence="9" type="ORF">J2S42_008224</name>
</gene>
<dbReference type="EMBL" id="JAUSUZ010000001">
    <property type="protein sequence ID" value="MDQ0371555.1"/>
    <property type="molecule type" value="Genomic_DNA"/>
</dbReference>
<evidence type="ECO:0000256" key="4">
    <source>
        <dbReference type="ARBA" id="ARBA00022747"/>
    </source>
</evidence>
<name>A0AAE3W934_9ACTN</name>
<keyword evidence="3 5" id="KW-0949">S-adenosyl-L-methionine</keyword>
<dbReference type="NCBIfam" id="TIGR00675">
    <property type="entry name" value="dcm"/>
    <property type="match status" value="1"/>
</dbReference>
<dbReference type="InterPro" id="IPR029063">
    <property type="entry name" value="SAM-dependent_MTases_sf"/>
</dbReference>
<dbReference type="GO" id="GO:0009307">
    <property type="term" value="P:DNA restriction-modification system"/>
    <property type="evidence" value="ECO:0007669"/>
    <property type="project" value="UniProtKB-KW"/>
</dbReference>
<dbReference type="RefSeq" id="WP_307248451.1">
    <property type="nucleotide sequence ID" value="NZ_JAUSUZ010000001.1"/>
</dbReference>
<dbReference type="Proteomes" id="UP001240236">
    <property type="component" value="Unassembled WGS sequence"/>
</dbReference>
<keyword evidence="2 5" id="KW-0808">Transferase</keyword>
<evidence type="ECO:0000256" key="7">
    <source>
        <dbReference type="RuleBase" id="RU000417"/>
    </source>
</evidence>
<evidence type="ECO:0000256" key="8">
    <source>
        <dbReference type="SAM" id="MobiDB-lite"/>
    </source>
</evidence>
<comment type="catalytic activity">
    <reaction evidence="7">
        <text>a 2'-deoxycytidine in DNA + S-adenosyl-L-methionine = a 5-methyl-2'-deoxycytidine in DNA + S-adenosyl-L-homocysteine + H(+)</text>
        <dbReference type="Rhea" id="RHEA:13681"/>
        <dbReference type="Rhea" id="RHEA-COMP:11369"/>
        <dbReference type="Rhea" id="RHEA-COMP:11370"/>
        <dbReference type="ChEBI" id="CHEBI:15378"/>
        <dbReference type="ChEBI" id="CHEBI:57856"/>
        <dbReference type="ChEBI" id="CHEBI:59789"/>
        <dbReference type="ChEBI" id="CHEBI:85452"/>
        <dbReference type="ChEBI" id="CHEBI:85454"/>
        <dbReference type="EC" id="2.1.1.37"/>
    </reaction>
</comment>
<feature type="region of interest" description="Disordered" evidence="8">
    <location>
        <begin position="298"/>
        <end position="324"/>
    </location>
</feature>
<dbReference type="SUPFAM" id="SSF53335">
    <property type="entry name" value="S-adenosyl-L-methionine-dependent methyltransferases"/>
    <property type="match status" value="1"/>
</dbReference>
<sequence length="428" mass="45099">MTAPITVAGLCEGYGGIFLALQRLLPVQHTWYAENDPAASAVLAAHWPDAPNHDDITRIDWSSTTQPEILTAGWPCQPFSGAGKQLGTADDRHLWPYVADAVTTLRPQLFIGENVQGLLTIEHGQVFGKVLADLDVAGYRVSWTTVGACKVGACHHRHRVFIAAARVDVRAPYSDPIAHRNGDAWLPAQTPLFGDHEALKWPQAGYTAGGAAWELPADVCGAAGTMLPTPTATPYGNNQSPSAGAAVRPSLDGVVRMLPTPRATDTGTPGRRCSEGFRPPLSQVLLAAASEARGVGVLLPTPRASDTTKAGPNQRGSSGDWSLPATAQHERFGGYASAVARQESAFGLPVPDPTGPGRDGKARLSPAFTEWMVGLPAGWLTDHISRNQAIARAGNGVVPQQAAYALSTLRTFQAAARELTAAREAVAA</sequence>
<dbReference type="PROSITE" id="PS51679">
    <property type="entry name" value="SAM_MT_C5"/>
    <property type="match status" value="1"/>
</dbReference>
<comment type="similarity">
    <text evidence="5 6">Belongs to the class I-like SAM-binding methyltransferase superfamily. C5-methyltransferase family.</text>
</comment>
<keyword evidence="10" id="KW-1185">Reference proteome</keyword>
<protein>
    <recommendedName>
        <fullName evidence="7">Cytosine-specific methyltransferase</fullName>
        <ecNumber evidence="7">2.1.1.37</ecNumber>
    </recommendedName>
</protein>
<evidence type="ECO:0000256" key="2">
    <source>
        <dbReference type="ARBA" id="ARBA00022679"/>
    </source>
</evidence>
<dbReference type="GO" id="GO:0032259">
    <property type="term" value="P:methylation"/>
    <property type="evidence" value="ECO:0007669"/>
    <property type="project" value="UniProtKB-KW"/>
</dbReference>
<accession>A0AAE3W934</accession>
<dbReference type="GO" id="GO:0003886">
    <property type="term" value="F:DNA (cytosine-5-)-methyltransferase activity"/>
    <property type="evidence" value="ECO:0007669"/>
    <property type="project" value="UniProtKB-EC"/>
</dbReference>
<dbReference type="PRINTS" id="PR00105">
    <property type="entry name" value="C5METTRFRASE"/>
</dbReference>
<evidence type="ECO:0000256" key="3">
    <source>
        <dbReference type="ARBA" id="ARBA00022691"/>
    </source>
</evidence>
<dbReference type="PROSITE" id="PS00094">
    <property type="entry name" value="C5_MTASE_1"/>
    <property type="match status" value="1"/>
</dbReference>
<dbReference type="PANTHER" id="PTHR46098">
    <property type="entry name" value="TRNA (CYTOSINE(38)-C(5))-METHYLTRANSFERASE"/>
    <property type="match status" value="1"/>
</dbReference>
<organism evidence="9 10">
    <name type="scientific">Catenuloplanes indicus</name>
    <dbReference type="NCBI Taxonomy" id="137267"/>
    <lineage>
        <taxon>Bacteria</taxon>
        <taxon>Bacillati</taxon>
        <taxon>Actinomycetota</taxon>
        <taxon>Actinomycetes</taxon>
        <taxon>Micromonosporales</taxon>
        <taxon>Micromonosporaceae</taxon>
        <taxon>Catenuloplanes</taxon>
    </lineage>
</organism>
<evidence type="ECO:0000313" key="10">
    <source>
        <dbReference type="Proteomes" id="UP001240236"/>
    </source>
</evidence>
<dbReference type="InterPro" id="IPR001525">
    <property type="entry name" value="C5_MeTfrase"/>
</dbReference>
<dbReference type="AlphaFoldDB" id="A0AAE3W934"/>
<keyword evidence="1 5" id="KW-0489">Methyltransferase</keyword>
<proteinExistence type="inferred from homology"/>
<dbReference type="Pfam" id="PF00145">
    <property type="entry name" value="DNA_methylase"/>
    <property type="match status" value="1"/>
</dbReference>
<dbReference type="PANTHER" id="PTHR46098:SF1">
    <property type="entry name" value="TRNA (CYTOSINE(38)-C(5))-METHYLTRANSFERASE"/>
    <property type="match status" value="1"/>
</dbReference>
<dbReference type="InterPro" id="IPR050750">
    <property type="entry name" value="C5-MTase"/>
</dbReference>
<feature type="compositionally biased region" description="Polar residues" evidence="8">
    <location>
        <begin position="304"/>
        <end position="320"/>
    </location>
</feature>
<evidence type="ECO:0000313" key="9">
    <source>
        <dbReference type="EMBL" id="MDQ0371555.1"/>
    </source>
</evidence>
<reference evidence="9 10" key="1">
    <citation type="submission" date="2023-07" db="EMBL/GenBank/DDBJ databases">
        <title>Sequencing the genomes of 1000 actinobacteria strains.</title>
        <authorList>
            <person name="Klenk H.-P."/>
        </authorList>
    </citation>
    <scope>NUCLEOTIDE SEQUENCE [LARGE SCALE GENOMIC DNA]</scope>
    <source>
        <strain evidence="9 10">DSM 44709</strain>
    </source>
</reference>
<dbReference type="Gene3D" id="3.40.50.150">
    <property type="entry name" value="Vaccinia Virus protein VP39"/>
    <property type="match status" value="1"/>
</dbReference>
<feature type="active site" evidence="5">
    <location>
        <position position="76"/>
    </location>
</feature>
<evidence type="ECO:0000256" key="5">
    <source>
        <dbReference type="PROSITE-ProRule" id="PRU01016"/>
    </source>
</evidence>
<evidence type="ECO:0000256" key="6">
    <source>
        <dbReference type="RuleBase" id="RU000416"/>
    </source>
</evidence>
<dbReference type="InterPro" id="IPR018117">
    <property type="entry name" value="C5_DNA_meth_AS"/>
</dbReference>
<comment type="caution">
    <text evidence="9">The sequence shown here is derived from an EMBL/GenBank/DDBJ whole genome shotgun (WGS) entry which is preliminary data.</text>
</comment>
<evidence type="ECO:0000256" key="1">
    <source>
        <dbReference type="ARBA" id="ARBA00022603"/>
    </source>
</evidence>